<evidence type="ECO:0000256" key="4">
    <source>
        <dbReference type="PROSITE-ProRule" id="PRU00335"/>
    </source>
</evidence>
<dbReference type="Pfam" id="PF00440">
    <property type="entry name" value="TetR_N"/>
    <property type="match status" value="1"/>
</dbReference>
<dbReference type="OrthoDB" id="5394806at2"/>
<gene>
    <name evidence="6" type="ORF">FRC96_09500</name>
</gene>
<dbReference type="InterPro" id="IPR050109">
    <property type="entry name" value="HTH-type_TetR-like_transc_reg"/>
</dbReference>
<keyword evidence="2 4" id="KW-0238">DNA-binding</keyword>
<reference evidence="6 7" key="1">
    <citation type="submission" date="2019-08" db="EMBL/GenBank/DDBJ databases">
        <title>Bradymonadales sp. TMQ2.</title>
        <authorList>
            <person name="Liang Q."/>
        </authorList>
    </citation>
    <scope>NUCLEOTIDE SEQUENCE [LARGE SCALE GENOMIC DNA]</scope>
    <source>
        <strain evidence="6 7">TMQ2</strain>
    </source>
</reference>
<dbReference type="InterPro" id="IPR009057">
    <property type="entry name" value="Homeodomain-like_sf"/>
</dbReference>
<evidence type="ECO:0000259" key="5">
    <source>
        <dbReference type="PROSITE" id="PS50977"/>
    </source>
</evidence>
<feature type="domain" description="HTH tetR-type" evidence="5">
    <location>
        <begin position="9"/>
        <end position="69"/>
    </location>
</feature>
<evidence type="ECO:0000313" key="6">
    <source>
        <dbReference type="EMBL" id="TXD36306.1"/>
    </source>
</evidence>
<dbReference type="PANTHER" id="PTHR30055">
    <property type="entry name" value="HTH-TYPE TRANSCRIPTIONAL REGULATOR RUTR"/>
    <property type="match status" value="1"/>
</dbReference>
<dbReference type="GO" id="GO:0000976">
    <property type="term" value="F:transcription cis-regulatory region binding"/>
    <property type="evidence" value="ECO:0007669"/>
    <property type="project" value="TreeGrafter"/>
</dbReference>
<dbReference type="EMBL" id="VOSL01000044">
    <property type="protein sequence ID" value="TXD36306.1"/>
    <property type="molecule type" value="Genomic_DNA"/>
</dbReference>
<evidence type="ECO:0000256" key="1">
    <source>
        <dbReference type="ARBA" id="ARBA00023015"/>
    </source>
</evidence>
<evidence type="ECO:0000256" key="2">
    <source>
        <dbReference type="ARBA" id="ARBA00023125"/>
    </source>
</evidence>
<feature type="DNA-binding region" description="H-T-H motif" evidence="4">
    <location>
        <begin position="32"/>
        <end position="51"/>
    </location>
</feature>
<dbReference type="Proteomes" id="UP000321046">
    <property type="component" value="Unassembled WGS sequence"/>
</dbReference>
<dbReference type="SUPFAM" id="SSF48498">
    <property type="entry name" value="Tetracyclin repressor-like, C-terminal domain"/>
    <property type="match status" value="1"/>
</dbReference>
<dbReference type="RefSeq" id="WP_146974257.1">
    <property type="nucleotide sequence ID" value="NZ_VOSL01000044.1"/>
</dbReference>
<dbReference type="PROSITE" id="PS50977">
    <property type="entry name" value="HTH_TETR_2"/>
    <property type="match status" value="1"/>
</dbReference>
<sequence length="220" mass="25257">MSELTPKAEETRQRILEAALSLFEEQSFDTTTLRQIAARADVSLGLVYRYFDAKESFVLALYERLSHAFEAAARDHMPEERWPERFLFCLRTSLRVLGPHRDTLRSITGMLLKDARDLYPPENPFSQQHVQSVFREAVLYARFAPDEAQATQLGRHLYLIHLAVVLFWLVDRTPDQQATARLLDQMQRWMPMLAIAATTPVFRELADGIADAVLGPEPEI</sequence>
<dbReference type="PANTHER" id="PTHR30055:SF234">
    <property type="entry name" value="HTH-TYPE TRANSCRIPTIONAL REGULATOR BETI"/>
    <property type="match status" value="1"/>
</dbReference>
<dbReference type="InterPro" id="IPR023772">
    <property type="entry name" value="DNA-bd_HTH_TetR-type_CS"/>
</dbReference>
<dbReference type="GO" id="GO:0003700">
    <property type="term" value="F:DNA-binding transcription factor activity"/>
    <property type="evidence" value="ECO:0007669"/>
    <property type="project" value="TreeGrafter"/>
</dbReference>
<comment type="caution">
    <text evidence="6">The sequence shown here is derived from an EMBL/GenBank/DDBJ whole genome shotgun (WGS) entry which is preliminary data.</text>
</comment>
<dbReference type="Gene3D" id="1.10.357.10">
    <property type="entry name" value="Tetracycline Repressor, domain 2"/>
    <property type="match status" value="1"/>
</dbReference>
<evidence type="ECO:0000256" key="3">
    <source>
        <dbReference type="ARBA" id="ARBA00023163"/>
    </source>
</evidence>
<name>A0A5C6XGI7_9DELT</name>
<dbReference type="InterPro" id="IPR036271">
    <property type="entry name" value="Tet_transcr_reg_TetR-rel_C_sf"/>
</dbReference>
<protein>
    <submittedName>
        <fullName evidence="6">TetR/AcrR family transcriptional regulator</fullName>
    </submittedName>
</protein>
<accession>A0A5C6XGI7</accession>
<evidence type="ECO:0000313" key="7">
    <source>
        <dbReference type="Proteomes" id="UP000321046"/>
    </source>
</evidence>
<dbReference type="InterPro" id="IPR001647">
    <property type="entry name" value="HTH_TetR"/>
</dbReference>
<dbReference type="SUPFAM" id="SSF46689">
    <property type="entry name" value="Homeodomain-like"/>
    <property type="match status" value="1"/>
</dbReference>
<dbReference type="PRINTS" id="PR00455">
    <property type="entry name" value="HTHTETR"/>
</dbReference>
<dbReference type="AlphaFoldDB" id="A0A5C6XGI7"/>
<dbReference type="PROSITE" id="PS01081">
    <property type="entry name" value="HTH_TETR_1"/>
    <property type="match status" value="1"/>
</dbReference>
<keyword evidence="1" id="KW-0805">Transcription regulation</keyword>
<organism evidence="6 7">
    <name type="scientific">Lujinxingia vulgaris</name>
    <dbReference type="NCBI Taxonomy" id="2600176"/>
    <lineage>
        <taxon>Bacteria</taxon>
        <taxon>Deltaproteobacteria</taxon>
        <taxon>Bradymonadales</taxon>
        <taxon>Lujinxingiaceae</taxon>
        <taxon>Lujinxingia</taxon>
    </lineage>
</organism>
<proteinExistence type="predicted"/>
<keyword evidence="3" id="KW-0804">Transcription</keyword>